<proteinExistence type="predicted"/>
<reference evidence="1" key="1">
    <citation type="journal article" date="2021" name="Proc. Natl. Acad. Sci. U.S.A.">
        <title>A Catalog of Tens of Thousands of Viruses from Human Metagenomes Reveals Hidden Associations with Chronic Diseases.</title>
        <authorList>
            <person name="Tisza M.J."/>
            <person name="Buck C.B."/>
        </authorList>
    </citation>
    <scope>NUCLEOTIDE SEQUENCE</scope>
    <source>
        <strain evidence="1">Ctsf32</strain>
    </source>
</reference>
<name>A0A8S5LNH9_9CAUD</name>
<accession>A0A8S5LNH9</accession>
<organism evidence="1">
    <name type="scientific">Siphoviridae sp. ctsf32</name>
    <dbReference type="NCBI Taxonomy" id="2827594"/>
    <lineage>
        <taxon>Viruses</taxon>
        <taxon>Duplodnaviria</taxon>
        <taxon>Heunggongvirae</taxon>
        <taxon>Uroviricota</taxon>
        <taxon>Caudoviricetes</taxon>
    </lineage>
</organism>
<dbReference type="EMBL" id="BK015882">
    <property type="protein sequence ID" value="DAD71506.1"/>
    <property type="molecule type" value="Genomic_DNA"/>
</dbReference>
<protein>
    <submittedName>
        <fullName evidence="1">Mor transcription activator family</fullName>
    </submittedName>
</protein>
<sequence>MSFKEDLRKLNEVDTYSLILFVLYKLRDIPEYSCISELAYILDKDNLLKLCEYFGGTTITVPKIEELEEVIQSLLIYQYIEIDKMSFEEAVQASGQKTRDIRTIRKNYNKVKEVLERYKFGNDDS</sequence>
<evidence type="ECO:0000313" key="1">
    <source>
        <dbReference type="EMBL" id="DAD71506.1"/>
    </source>
</evidence>